<accession>A0A397SFV1</accession>
<dbReference type="Proteomes" id="UP000265703">
    <property type="component" value="Unassembled WGS sequence"/>
</dbReference>
<keyword evidence="2" id="KW-1185">Reference proteome</keyword>
<name>A0A397SFV1_9GLOM</name>
<comment type="caution">
    <text evidence="1">The sequence shown here is derived from an EMBL/GenBank/DDBJ whole genome shotgun (WGS) entry which is preliminary data.</text>
</comment>
<sequence length="104" mass="11842">MKNWKSNNTQIMVTISAFEMGINSNNVLVIIHIKAPINISKYIVLPYFYLSNYSNLYICLAANFIQEAGCAERDGNTAMHIIFFSKKDMESITANEQNLTNKLE</sequence>
<dbReference type="OrthoDB" id="10261556at2759"/>
<organism evidence="1 2">
    <name type="scientific">Glomus cerebriforme</name>
    <dbReference type="NCBI Taxonomy" id="658196"/>
    <lineage>
        <taxon>Eukaryota</taxon>
        <taxon>Fungi</taxon>
        <taxon>Fungi incertae sedis</taxon>
        <taxon>Mucoromycota</taxon>
        <taxon>Glomeromycotina</taxon>
        <taxon>Glomeromycetes</taxon>
        <taxon>Glomerales</taxon>
        <taxon>Glomeraceae</taxon>
        <taxon>Glomus</taxon>
    </lineage>
</organism>
<evidence type="ECO:0000313" key="2">
    <source>
        <dbReference type="Proteomes" id="UP000265703"/>
    </source>
</evidence>
<dbReference type="SUPFAM" id="SSF52540">
    <property type="entry name" value="P-loop containing nucleoside triphosphate hydrolases"/>
    <property type="match status" value="1"/>
</dbReference>
<evidence type="ECO:0000313" key="1">
    <source>
        <dbReference type="EMBL" id="RIA82857.1"/>
    </source>
</evidence>
<proteinExistence type="predicted"/>
<dbReference type="Gene3D" id="3.40.50.300">
    <property type="entry name" value="P-loop containing nucleotide triphosphate hydrolases"/>
    <property type="match status" value="1"/>
</dbReference>
<reference evidence="1 2" key="1">
    <citation type="submission" date="2018-06" db="EMBL/GenBank/DDBJ databases">
        <title>Comparative genomics reveals the genomic features of Rhizophagus irregularis, R. cerebriforme, R. diaphanum and Gigaspora rosea, and their symbiotic lifestyle signature.</title>
        <authorList>
            <person name="Morin E."/>
            <person name="San Clemente H."/>
            <person name="Chen E.C.H."/>
            <person name="De La Providencia I."/>
            <person name="Hainaut M."/>
            <person name="Kuo A."/>
            <person name="Kohler A."/>
            <person name="Murat C."/>
            <person name="Tang N."/>
            <person name="Roy S."/>
            <person name="Loubradou J."/>
            <person name="Henrissat B."/>
            <person name="Grigoriev I.V."/>
            <person name="Corradi N."/>
            <person name="Roux C."/>
            <person name="Martin F.M."/>
        </authorList>
    </citation>
    <scope>NUCLEOTIDE SEQUENCE [LARGE SCALE GENOMIC DNA]</scope>
    <source>
        <strain evidence="1 2">DAOM 227022</strain>
    </source>
</reference>
<gene>
    <name evidence="1" type="ORF">C1645_834725</name>
</gene>
<dbReference type="AlphaFoldDB" id="A0A397SFV1"/>
<dbReference type="EMBL" id="QKYT01000624">
    <property type="protein sequence ID" value="RIA82857.1"/>
    <property type="molecule type" value="Genomic_DNA"/>
</dbReference>
<dbReference type="STRING" id="658196.A0A397SFV1"/>
<dbReference type="InterPro" id="IPR027417">
    <property type="entry name" value="P-loop_NTPase"/>
</dbReference>
<protein>
    <submittedName>
        <fullName evidence="1">Uncharacterized protein</fullName>
    </submittedName>
</protein>